<proteinExistence type="inferred from homology"/>
<dbReference type="InterPro" id="IPR029063">
    <property type="entry name" value="SAM-dependent_MTases_sf"/>
</dbReference>
<dbReference type="GO" id="GO:0008757">
    <property type="term" value="F:S-adenosylmethionine-dependent methyltransferase activity"/>
    <property type="evidence" value="ECO:0007669"/>
    <property type="project" value="UniProtKB-ARBA"/>
</dbReference>
<comment type="similarity">
    <text evidence="1">Belongs to the methyltransferase superfamily. METL family.</text>
</comment>
<sequence length="409" mass="43449">MSPHRGACVAAAVLATAGAAVAAWAVQRWVRARWLGASATGGASAQPPPRGTRAEAAARERDARRAGAKDRRRARRAASREAQWRAASELAAVNPGVKKRERAFEPGADLSAHNAWDAVPWDTALEAQTVRDASAQPAAPDAAVRRVRAQSDAMWDAFYRTNLLAYKHRRYLHAEFPELAELGAARPGGAAGAAGAEGASALVLEIGCGPGNAALPLLAQFPALRVCASDISPQAVRLLATHPAFPPERCSACVWDVADASGALPAGVREGEADAALLVFALSALPPDAFARAARNVFRALMPGGVLLFRDYGVSDEKQRKFTRAGTKLGERWYARQNGTMVYFFDTAEVDALFAACGFEPVPPRADGSGGGGGSASFDKLLTVNRKTGARLWRVWVSARYRKPAERNF</sequence>
<accession>A0A8J6CER8</accession>
<dbReference type="AlphaFoldDB" id="A0A8J6CER8"/>
<gene>
    <name evidence="5" type="ORF">KFE25_006399</name>
</gene>
<dbReference type="Pfam" id="PF13489">
    <property type="entry name" value="Methyltransf_23"/>
    <property type="match status" value="1"/>
</dbReference>
<evidence type="ECO:0008006" key="7">
    <source>
        <dbReference type="Google" id="ProtNLM"/>
    </source>
</evidence>
<dbReference type="CDD" id="cd02440">
    <property type="entry name" value="AdoMet_MTases"/>
    <property type="match status" value="1"/>
</dbReference>
<dbReference type="InterPro" id="IPR026113">
    <property type="entry name" value="METTL2/6/8-like"/>
</dbReference>
<keyword evidence="3" id="KW-0808">Transferase</keyword>
<feature type="compositionally biased region" description="Basic and acidic residues" evidence="4">
    <location>
        <begin position="52"/>
        <end position="69"/>
    </location>
</feature>
<evidence type="ECO:0000256" key="1">
    <source>
        <dbReference type="ARBA" id="ARBA00009725"/>
    </source>
</evidence>
<dbReference type="OrthoDB" id="417697at2759"/>
<dbReference type="OMA" id="RNWILEC"/>
<comment type="caution">
    <text evidence="5">The sequence shown here is derived from an EMBL/GenBank/DDBJ whole genome shotgun (WGS) entry which is preliminary data.</text>
</comment>
<feature type="region of interest" description="Disordered" evidence="4">
    <location>
        <begin position="38"/>
        <end position="80"/>
    </location>
</feature>
<dbReference type="PANTHER" id="PTHR22809:SF5">
    <property type="entry name" value="TRNA N(3)-METHYLCYTIDINE METHYLTRANSFERASE METTL6"/>
    <property type="match status" value="1"/>
</dbReference>
<organism evidence="5 6">
    <name type="scientific">Diacronema lutheri</name>
    <name type="common">Unicellular marine alga</name>
    <name type="synonym">Monochrysis lutheri</name>
    <dbReference type="NCBI Taxonomy" id="2081491"/>
    <lineage>
        <taxon>Eukaryota</taxon>
        <taxon>Haptista</taxon>
        <taxon>Haptophyta</taxon>
        <taxon>Pavlovophyceae</taxon>
        <taxon>Pavlovales</taxon>
        <taxon>Pavlovaceae</taxon>
        <taxon>Diacronema</taxon>
    </lineage>
</organism>
<dbReference type="Proteomes" id="UP000751190">
    <property type="component" value="Unassembled WGS sequence"/>
</dbReference>
<dbReference type="PANTHER" id="PTHR22809">
    <property type="entry name" value="METHYLTRANSFERASE-RELATED"/>
    <property type="match status" value="1"/>
</dbReference>
<keyword evidence="2" id="KW-0489">Methyltransferase</keyword>
<dbReference type="Gene3D" id="3.40.50.150">
    <property type="entry name" value="Vaccinia Virus protein VP39"/>
    <property type="match status" value="1"/>
</dbReference>
<keyword evidence="6" id="KW-1185">Reference proteome</keyword>
<protein>
    <recommendedName>
        <fullName evidence="7">Methyltransferase-like protein</fullName>
    </recommendedName>
</protein>
<reference evidence="5" key="1">
    <citation type="submission" date="2021-05" db="EMBL/GenBank/DDBJ databases">
        <title>The genome of the haptophyte Pavlova lutheri (Diacronema luteri, Pavlovales) - a model for lipid biosynthesis in eukaryotic algae.</title>
        <authorList>
            <person name="Hulatt C.J."/>
            <person name="Posewitz M.C."/>
        </authorList>
    </citation>
    <scope>NUCLEOTIDE SEQUENCE</scope>
    <source>
        <strain evidence="5">NIVA-4/92</strain>
    </source>
</reference>
<dbReference type="GO" id="GO:0008173">
    <property type="term" value="F:RNA methyltransferase activity"/>
    <property type="evidence" value="ECO:0007669"/>
    <property type="project" value="UniProtKB-ARBA"/>
</dbReference>
<evidence type="ECO:0000256" key="4">
    <source>
        <dbReference type="SAM" id="MobiDB-lite"/>
    </source>
</evidence>
<evidence type="ECO:0000256" key="2">
    <source>
        <dbReference type="ARBA" id="ARBA00022603"/>
    </source>
</evidence>
<name>A0A8J6CER8_DIALT</name>
<evidence type="ECO:0000313" key="5">
    <source>
        <dbReference type="EMBL" id="KAG8469944.1"/>
    </source>
</evidence>
<dbReference type="SUPFAM" id="SSF53335">
    <property type="entry name" value="S-adenosyl-L-methionine-dependent methyltransferases"/>
    <property type="match status" value="1"/>
</dbReference>
<dbReference type="EMBL" id="JAGTXO010000002">
    <property type="protein sequence ID" value="KAG8469944.1"/>
    <property type="molecule type" value="Genomic_DNA"/>
</dbReference>
<evidence type="ECO:0000313" key="6">
    <source>
        <dbReference type="Proteomes" id="UP000751190"/>
    </source>
</evidence>
<evidence type="ECO:0000256" key="3">
    <source>
        <dbReference type="ARBA" id="ARBA00022679"/>
    </source>
</evidence>
<dbReference type="GO" id="GO:0032259">
    <property type="term" value="P:methylation"/>
    <property type="evidence" value="ECO:0007669"/>
    <property type="project" value="UniProtKB-KW"/>
</dbReference>